<feature type="compositionally biased region" description="Basic and acidic residues" evidence="8">
    <location>
        <begin position="197"/>
        <end position="211"/>
    </location>
</feature>
<comment type="function">
    <text evidence="7">Component of the signal recognition particle (SRP) complex, a ribonucleoprotein complex that mediates the cotranslational targeting of secretory and membrane proteins to the endoplasmic reticulum (ER). SRP9 together with SRP14 and the Alu portion of the SRP RNA, constitutes the elongation arrest domain of SRP. The complex of SRP9 and SRP14 is required for SRP RNA binding.</text>
</comment>
<keyword evidence="6 7" id="KW-0687">Ribonucleoprotein</keyword>
<evidence type="ECO:0000256" key="8">
    <source>
        <dbReference type="SAM" id="MobiDB-lite"/>
    </source>
</evidence>
<evidence type="ECO:0000256" key="5">
    <source>
        <dbReference type="ARBA" id="ARBA00023135"/>
    </source>
</evidence>
<evidence type="ECO:0000256" key="7">
    <source>
        <dbReference type="RuleBase" id="RU368100"/>
    </source>
</evidence>
<dbReference type="SUPFAM" id="SSF54762">
    <property type="entry name" value="Signal recognition particle alu RNA binding heterodimer, SRP9/14"/>
    <property type="match status" value="1"/>
</dbReference>
<keyword evidence="10" id="KW-1185">Reference proteome</keyword>
<gene>
    <name evidence="9" type="ORF">GH714_004799</name>
</gene>
<dbReference type="PANTHER" id="PTHR12013">
    <property type="entry name" value="SIGNAL RECOGNITION PARTICLE 14 KD PROTEIN"/>
    <property type="match status" value="1"/>
</dbReference>
<keyword evidence="3 7" id="KW-0963">Cytoplasm</keyword>
<evidence type="ECO:0000313" key="10">
    <source>
        <dbReference type="Proteomes" id="UP000467840"/>
    </source>
</evidence>
<reference evidence="9 10" key="1">
    <citation type="journal article" date="2020" name="Mol. Plant">
        <title>The Chromosome-Based Rubber Tree Genome Provides New Insights into Spurge Genome Evolution and Rubber Biosynthesis.</title>
        <authorList>
            <person name="Liu J."/>
            <person name="Shi C."/>
            <person name="Shi C.C."/>
            <person name="Li W."/>
            <person name="Zhang Q.J."/>
            <person name="Zhang Y."/>
            <person name="Li K."/>
            <person name="Lu H.F."/>
            <person name="Shi C."/>
            <person name="Zhu S.T."/>
            <person name="Xiao Z.Y."/>
            <person name="Nan H."/>
            <person name="Yue Y."/>
            <person name="Zhu X.G."/>
            <person name="Wu Y."/>
            <person name="Hong X.N."/>
            <person name="Fan G.Y."/>
            <person name="Tong Y."/>
            <person name="Zhang D."/>
            <person name="Mao C.L."/>
            <person name="Liu Y.L."/>
            <person name="Hao S.J."/>
            <person name="Liu W.Q."/>
            <person name="Lv M.Q."/>
            <person name="Zhang H.B."/>
            <person name="Liu Y."/>
            <person name="Hu-Tang G.R."/>
            <person name="Wang J.P."/>
            <person name="Wang J.H."/>
            <person name="Sun Y.H."/>
            <person name="Ni S.B."/>
            <person name="Chen W.B."/>
            <person name="Zhang X.C."/>
            <person name="Jiao Y.N."/>
            <person name="Eichler E.E."/>
            <person name="Li G.H."/>
            <person name="Liu X."/>
            <person name="Gao L.Z."/>
        </authorList>
    </citation>
    <scope>NUCLEOTIDE SEQUENCE [LARGE SCALE GENOMIC DNA]</scope>
    <source>
        <strain evidence="10">cv. GT1</strain>
        <tissue evidence="9">Leaf</tissue>
    </source>
</reference>
<accession>A0A6A6NBP7</accession>
<sequence length="211" mass="24540">MLSFPSPYREEHYHLRDYREGPNSKGLEELFNYINFSSRNVIECCFEILKAPFPIFRDMPSYSVKRQKYIPLAYYVVHNFIRMQGRMDTLFAVYGDENITLGDDDQQINEASTSEARELLVLLQPDPFLNELTSMFEQSTEKGTVWVTLKRSWLAVFPCFVEKVGAKDHQRFQASYTTILKARMTALKKRERKDKKKAAGADKKEGGSKKP</sequence>
<dbReference type="InterPro" id="IPR009018">
    <property type="entry name" value="Signal_recog_particle_SRP9/14"/>
</dbReference>
<evidence type="ECO:0000256" key="2">
    <source>
        <dbReference type="ARBA" id="ARBA00010349"/>
    </source>
</evidence>
<evidence type="ECO:0000256" key="3">
    <source>
        <dbReference type="ARBA" id="ARBA00022490"/>
    </source>
</evidence>
<evidence type="ECO:0000256" key="1">
    <source>
        <dbReference type="ARBA" id="ARBA00004496"/>
    </source>
</evidence>
<dbReference type="GO" id="GO:0030942">
    <property type="term" value="F:endoplasmic reticulum signal peptide binding"/>
    <property type="evidence" value="ECO:0007669"/>
    <property type="project" value="UniProtKB-UniRule"/>
</dbReference>
<evidence type="ECO:0000256" key="6">
    <source>
        <dbReference type="ARBA" id="ARBA00023274"/>
    </source>
</evidence>
<comment type="subunit">
    <text evidence="7">Heterodimer with SRP9; binds RNA as heterodimer. Component of a signal recognition particle (SRP) complex that consists of a 7SL RNA molecule of 300 nucleotides and six protein subunits: SRP72, SRP68, SRP54, SRP19, SRP14 and SRP9.</text>
</comment>
<feature type="region of interest" description="Disordered" evidence="8">
    <location>
        <begin position="188"/>
        <end position="211"/>
    </location>
</feature>
<dbReference type="GO" id="GO:0008312">
    <property type="term" value="F:7S RNA binding"/>
    <property type="evidence" value="ECO:0007669"/>
    <property type="project" value="UniProtKB-UniRule"/>
</dbReference>
<keyword evidence="5 7" id="KW-0733">Signal recognition particle</keyword>
<protein>
    <recommendedName>
        <fullName evidence="7">Signal recognition particle 14 kDa protein</fullName>
        <shortName evidence="7">SRP14</shortName>
    </recommendedName>
</protein>
<dbReference type="GO" id="GO:0005786">
    <property type="term" value="C:signal recognition particle, endoplasmic reticulum targeting"/>
    <property type="evidence" value="ECO:0007669"/>
    <property type="project" value="UniProtKB-UniRule"/>
</dbReference>
<dbReference type="InterPro" id="IPR003210">
    <property type="entry name" value="Signal_recog_particle_SRP14"/>
</dbReference>
<comment type="caution">
    <text evidence="9">The sequence shown here is derived from an EMBL/GenBank/DDBJ whole genome shotgun (WGS) entry which is preliminary data.</text>
</comment>
<evidence type="ECO:0000313" key="9">
    <source>
        <dbReference type="EMBL" id="KAF2321953.1"/>
    </source>
</evidence>
<dbReference type="Proteomes" id="UP000467840">
    <property type="component" value="Chromosome 11"/>
</dbReference>
<organism evidence="9 10">
    <name type="scientific">Hevea brasiliensis</name>
    <name type="common">Para rubber tree</name>
    <name type="synonym">Siphonia brasiliensis</name>
    <dbReference type="NCBI Taxonomy" id="3981"/>
    <lineage>
        <taxon>Eukaryota</taxon>
        <taxon>Viridiplantae</taxon>
        <taxon>Streptophyta</taxon>
        <taxon>Embryophyta</taxon>
        <taxon>Tracheophyta</taxon>
        <taxon>Spermatophyta</taxon>
        <taxon>Magnoliopsida</taxon>
        <taxon>eudicotyledons</taxon>
        <taxon>Gunneridae</taxon>
        <taxon>Pentapetalae</taxon>
        <taxon>rosids</taxon>
        <taxon>fabids</taxon>
        <taxon>Malpighiales</taxon>
        <taxon>Euphorbiaceae</taxon>
        <taxon>Crotonoideae</taxon>
        <taxon>Micrandreae</taxon>
        <taxon>Hevea</taxon>
    </lineage>
</organism>
<dbReference type="Gene3D" id="3.30.720.10">
    <property type="entry name" value="Signal recognition particle alu RNA binding heterodimer, srp9/1"/>
    <property type="match status" value="2"/>
</dbReference>
<evidence type="ECO:0000256" key="4">
    <source>
        <dbReference type="ARBA" id="ARBA00022884"/>
    </source>
</evidence>
<proteinExistence type="inferred from homology"/>
<dbReference type="AlphaFoldDB" id="A0A6A6NBP7"/>
<dbReference type="GO" id="GO:0006614">
    <property type="term" value="P:SRP-dependent cotranslational protein targeting to membrane"/>
    <property type="evidence" value="ECO:0007669"/>
    <property type="project" value="UniProtKB-UniRule"/>
</dbReference>
<comment type="similarity">
    <text evidence="2 7">Belongs to the SRP14 family.</text>
</comment>
<name>A0A6A6NBP7_HEVBR</name>
<dbReference type="EMBL" id="JAAGAX010000002">
    <property type="protein sequence ID" value="KAF2321953.1"/>
    <property type="molecule type" value="Genomic_DNA"/>
</dbReference>
<keyword evidence="4 7" id="KW-0694">RNA-binding</keyword>
<comment type="subcellular location">
    <subcellularLocation>
        <location evidence="1 7">Cytoplasm</location>
    </subcellularLocation>
</comment>